<dbReference type="Proteomes" id="UP001250932">
    <property type="component" value="Unassembled WGS sequence"/>
</dbReference>
<dbReference type="InterPro" id="IPR027417">
    <property type="entry name" value="P-loop_NTPase"/>
</dbReference>
<dbReference type="InterPro" id="IPR024704">
    <property type="entry name" value="SMC"/>
</dbReference>
<feature type="compositionally biased region" description="Basic and acidic residues" evidence="7">
    <location>
        <begin position="836"/>
        <end position="855"/>
    </location>
</feature>
<feature type="region of interest" description="Disordered" evidence="7">
    <location>
        <begin position="835"/>
        <end position="855"/>
    </location>
</feature>
<dbReference type="Pfam" id="PF02463">
    <property type="entry name" value="SMC_N"/>
    <property type="match status" value="1"/>
</dbReference>
<evidence type="ECO:0000313" key="10">
    <source>
        <dbReference type="Proteomes" id="UP001250932"/>
    </source>
</evidence>
<proteinExistence type="inferred from homology"/>
<comment type="domain">
    <text evidence="6">Contains large globular domains required for ATP hydrolysis at each terminus and a third globular domain forming a flexible hinge near the middle of the molecule. These domains are separated by coiled-coil structures.</text>
</comment>
<comment type="subunit">
    <text evidence="6">Homodimer.</text>
</comment>
<dbReference type="InterPro" id="IPR036277">
    <property type="entry name" value="SMC_hinge_sf"/>
</dbReference>
<dbReference type="InterPro" id="IPR011890">
    <property type="entry name" value="SMC_prok"/>
</dbReference>
<comment type="caution">
    <text evidence="9">The sequence shown here is derived from an EMBL/GenBank/DDBJ whole genome shotgun (WGS) entry which is preliminary data.</text>
</comment>
<evidence type="ECO:0000256" key="2">
    <source>
        <dbReference type="ARBA" id="ARBA00022741"/>
    </source>
</evidence>
<feature type="binding site" evidence="6">
    <location>
        <begin position="31"/>
        <end position="38"/>
    </location>
    <ligand>
        <name>ATP</name>
        <dbReference type="ChEBI" id="CHEBI:30616"/>
    </ligand>
</feature>
<dbReference type="PANTHER" id="PTHR43977">
    <property type="entry name" value="STRUCTURAL MAINTENANCE OF CHROMOSOMES PROTEIN 3"/>
    <property type="match status" value="1"/>
</dbReference>
<keyword evidence="10" id="KW-1185">Reference proteome</keyword>
<evidence type="ECO:0000259" key="8">
    <source>
        <dbReference type="SMART" id="SM00968"/>
    </source>
</evidence>
<evidence type="ECO:0000256" key="3">
    <source>
        <dbReference type="ARBA" id="ARBA00022840"/>
    </source>
</evidence>
<keyword evidence="2 6" id="KW-0547">Nucleotide-binding</keyword>
<feature type="domain" description="SMC hinge" evidence="8">
    <location>
        <begin position="529"/>
        <end position="649"/>
    </location>
</feature>
<reference evidence="9 10" key="1">
    <citation type="journal article" date="2023" name="ISME J.">
        <title>Cultivation and genomic characterization of novel and ubiquitous marine nitrite-oxidizing bacteria from the Nitrospirales.</title>
        <authorList>
            <person name="Mueller A.J."/>
            <person name="Daebeler A."/>
            <person name="Herbold C.W."/>
            <person name="Kirkegaard R.H."/>
            <person name="Daims H."/>
        </authorList>
    </citation>
    <scope>NUCLEOTIDE SEQUENCE [LARGE SCALE GENOMIC DNA]</scope>
    <source>
        <strain evidence="9 10">EB</strain>
    </source>
</reference>
<organism evidence="9 10">
    <name type="scientific">Candidatus Nitronereus thalassa</name>
    <dbReference type="NCBI Taxonomy" id="3020898"/>
    <lineage>
        <taxon>Bacteria</taxon>
        <taxon>Pseudomonadati</taxon>
        <taxon>Nitrospirota</taxon>
        <taxon>Nitrospiria</taxon>
        <taxon>Nitrospirales</taxon>
        <taxon>Nitrospiraceae</taxon>
        <taxon>Candidatus Nitronereus</taxon>
    </lineage>
</organism>
<comment type="function">
    <text evidence="6">Required for chromosome condensation and partitioning.</text>
</comment>
<evidence type="ECO:0000313" key="9">
    <source>
        <dbReference type="EMBL" id="MDT7042567.1"/>
    </source>
</evidence>
<accession>A0ABU3K825</accession>
<evidence type="ECO:0000256" key="1">
    <source>
        <dbReference type="ARBA" id="ARBA00022490"/>
    </source>
</evidence>
<feature type="coiled-coil region" evidence="6">
    <location>
        <begin position="862"/>
        <end position="938"/>
    </location>
</feature>
<dbReference type="SUPFAM" id="SSF52540">
    <property type="entry name" value="P-loop containing nucleoside triphosphate hydrolases"/>
    <property type="match status" value="1"/>
</dbReference>
<name>A0ABU3K825_9BACT</name>
<dbReference type="Gene3D" id="3.30.70.1620">
    <property type="match status" value="1"/>
</dbReference>
<dbReference type="Gene3D" id="1.20.1060.20">
    <property type="match status" value="1"/>
</dbReference>
<dbReference type="InterPro" id="IPR003395">
    <property type="entry name" value="RecF/RecN/SMC_N"/>
</dbReference>
<keyword evidence="4 6" id="KW-0175">Coiled coil</keyword>
<sequence length="1216" mass="137318">MQLKSMIVSGFKSFHEAKIDFPKGITAIVGPNGAGKSNVVDSILWVLGEQSTKALRSEKMEDVIFNGTESRKPLGMAEVSLIVTDVTSQELESVAGVFDELPGNKEIMVTRRLYRDGDSEYYINKIPCRLKDVRSLFLEARAGTKGHTVIEQGNIDQILSGSPQDRRNFIEETAGIGRFKKQKNEALRKLNSTEQNLVRVRDVIGEVQKQLRTLERQARQAEQYGKLQEECRALELNVLRWDYQELGRDRADFENQISALEAQEAEHMAEEATVTATHEQLKEEQLRDGEVVGKTQEELRKLEHEMGQTLTVLEVERHRIQLYTEQQAQGVEEQDRLGRESANAVGAIDSLQQQLTQAREDAQQAEQTLARLEAEEQALVDTRSSLQAQAESLRKQILEGTVERTQSETRLQNLDARQEDLSREIRQLQEDQSLGETDLTDIRDKLVDAREKLGQLTTQVQSTRAHREEILLQLSQLDQQIRDVEQQRVNGKTEQAAAESRLAALQAVLQEEFGYEGGAESSSIRQTYQGVKEAVGECLDVPQQIEQAVEAALGEHIRAWVVDGESDILQALQFMKEHDLGRGTFIPSQPYDITQGQVPDWWSELQLQEGVMGRAAEMVGVPEELKAVVHSLLQRVVVIQNLDQALALVRQRRWVGPTAPLFATLSGEIVETSGLVSGGSTGDSSGVLQRRREVRTLESHIADIGQRLEATERRHKELRQEHEAAKEQLRTLDELLKESERNVLMAENEVSNFEQQIADVEEQVQSVTQELASNQAGLVRLKEQSQTCRDRLGQLAQEQTTQQSDLDRLVAQLQEVEAETSRLYEQLTGARLTRTTLHERRERTQADSDRIQQEEEARQSRIRLLAEKVQTLEIKAQESQAEQNRAEILFKNLEQQKDTLRGELQTLEERHHAGMSRVREFEQRLADIRKQFTSTRDKRAALEVQLAEVRTRWQTVVDTLTGTYGQSVEDLSEPISFSEDSDGSEHTAEGPTAWRERVGTIRGRLERMGPINLAAIEEHRELEERFQFLTKQEADLSESIQSLQEIIDRLSQTTNQMFEETFKAVQEKFGEVFSALFAGGHAELVLALPESEEDGEGNYLDAGVDIVAQPPGKRLKNLSMLSGGEKALTVLALLFASFLIKPSPFCILDEVDAPLDEPNVIRFARFLTQLTDLSQFLVITHNKRTMEIADSLFGVTMEEPGVSKFVSVRIGDLQNA</sequence>
<dbReference type="HAMAP" id="MF_01894">
    <property type="entry name" value="Smc_prok"/>
    <property type="match status" value="1"/>
</dbReference>
<feature type="coiled-coil region" evidence="6">
    <location>
        <begin position="341"/>
        <end position="494"/>
    </location>
</feature>
<gene>
    <name evidence="6 9" type="primary">smc</name>
    <name evidence="9" type="ORF">PPG34_09390</name>
</gene>
<evidence type="ECO:0000256" key="4">
    <source>
        <dbReference type="ARBA" id="ARBA00023054"/>
    </source>
</evidence>
<evidence type="ECO:0000256" key="5">
    <source>
        <dbReference type="ARBA" id="ARBA00023125"/>
    </source>
</evidence>
<dbReference type="Gene3D" id="1.10.287.1490">
    <property type="match status" value="1"/>
</dbReference>
<feature type="coiled-coil region" evidence="6">
    <location>
        <begin position="694"/>
        <end position="826"/>
    </location>
</feature>
<evidence type="ECO:0000256" key="6">
    <source>
        <dbReference type="HAMAP-Rule" id="MF_01894"/>
    </source>
</evidence>
<comment type="subcellular location">
    <subcellularLocation>
        <location evidence="6">Cytoplasm</location>
    </subcellularLocation>
</comment>
<keyword evidence="3 6" id="KW-0067">ATP-binding</keyword>
<feature type="coiled-coil region" evidence="6">
    <location>
        <begin position="176"/>
        <end position="270"/>
    </location>
</feature>
<dbReference type="Gene3D" id="3.40.50.300">
    <property type="entry name" value="P-loop containing nucleotide triphosphate hydrolases"/>
    <property type="match status" value="2"/>
</dbReference>
<dbReference type="RefSeq" id="WP_313832995.1">
    <property type="nucleotide sequence ID" value="NZ_JAQOUE010000001.1"/>
</dbReference>
<dbReference type="Pfam" id="PF06470">
    <property type="entry name" value="SMC_hinge"/>
    <property type="match status" value="1"/>
</dbReference>
<protein>
    <recommendedName>
        <fullName evidence="6">Chromosome partition protein Smc</fullName>
    </recommendedName>
</protein>
<dbReference type="PIRSF" id="PIRSF005719">
    <property type="entry name" value="SMC"/>
    <property type="match status" value="1"/>
</dbReference>
<dbReference type="SMART" id="SM00968">
    <property type="entry name" value="SMC_hinge"/>
    <property type="match status" value="1"/>
</dbReference>
<keyword evidence="5 6" id="KW-0238">DNA-binding</keyword>
<dbReference type="EMBL" id="JAQOUE010000001">
    <property type="protein sequence ID" value="MDT7042567.1"/>
    <property type="molecule type" value="Genomic_DNA"/>
</dbReference>
<dbReference type="SUPFAM" id="SSF75553">
    <property type="entry name" value="Smc hinge domain"/>
    <property type="match status" value="1"/>
</dbReference>
<dbReference type="CDD" id="cd03278">
    <property type="entry name" value="ABC_SMC_barmotin"/>
    <property type="match status" value="1"/>
</dbReference>
<dbReference type="SUPFAM" id="SSF57997">
    <property type="entry name" value="Tropomyosin"/>
    <property type="match status" value="1"/>
</dbReference>
<dbReference type="NCBIfam" id="TIGR02168">
    <property type="entry name" value="SMC_prok_B"/>
    <property type="match status" value="1"/>
</dbReference>
<evidence type="ECO:0000256" key="7">
    <source>
        <dbReference type="SAM" id="MobiDB-lite"/>
    </source>
</evidence>
<feature type="coiled-coil region" evidence="6">
    <location>
        <begin position="1012"/>
        <end position="1053"/>
    </location>
</feature>
<keyword evidence="1 6" id="KW-0963">Cytoplasm</keyword>
<comment type="similarity">
    <text evidence="6">Belongs to the SMC family.</text>
</comment>
<dbReference type="InterPro" id="IPR010935">
    <property type="entry name" value="SMC_hinge"/>
</dbReference>